<reference evidence="6" key="1">
    <citation type="journal article" date="2013" name="Nature">
        <title>Pan genome of the phytoplankton Emiliania underpins its global distribution.</title>
        <authorList>
            <person name="Read B.A."/>
            <person name="Kegel J."/>
            <person name="Klute M.J."/>
            <person name="Kuo A."/>
            <person name="Lefebvre S.C."/>
            <person name="Maumus F."/>
            <person name="Mayer C."/>
            <person name="Miller J."/>
            <person name="Monier A."/>
            <person name="Salamov A."/>
            <person name="Young J."/>
            <person name="Aguilar M."/>
            <person name="Claverie J.M."/>
            <person name="Frickenhaus S."/>
            <person name="Gonzalez K."/>
            <person name="Herman E.K."/>
            <person name="Lin Y.C."/>
            <person name="Napier J."/>
            <person name="Ogata H."/>
            <person name="Sarno A.F."/>
            <person name="Shmutz J."/>
            <person name="Schroeder D."/>
            <person name="de Vargas C."/>
            <person name="Verret F."/>
            <person name="von Dassow P."/>
            <person name="Valentin K."/>
            <person name="Van de Peer Y."/>
            <person name="Wheeler G."/>
            <person name="Dacks J.B."/>
            <person name="Delwiche C.F."/>
            <person name="Dyhrman S.T."/>
            <person name="Glockner G."/>
            <person name="John U."/>
            <person name="Richards T."/>
            <person name="Worden A.Z."/>
            <person name="Zhang X."/>
            <person name="Grigoriev I.V."/>
            <person name="Allen A.E."/>
            <person name="Bidle K."/>
            <person name="Borodovsky M."/>
            <person name="Bowler C."/>
            <person name="Brownlee C."/>
            <person name="Cock J.M."/>
            <person name="Elias M."/>
            <person name="Gladyshev V.N."/>
            <person name="Groth M."/>
            <person name="Guda C."/>
            <person name="Hadaegh A."/>
            <person name="Iglesias-Rodriguez M.D."/>
            <person name="Jenkins J."/>
            <person name="Jones B.M."/>
            <person name="Lawson T."/>
            <person name="Leese F."/>
            <person name="Lindquist E."/>
            <person name="Lobanov A."/>
            <person name="Lomsadze A."/>
            <person name="Malik S.B."/>
            <person name="Marsh M.E."/>
            <person name="Mackinder L."/>
            <person name="Mock T."/>
            <person name="Mueller-Roeber B."/>
            <person name="Pagarete A."/>
            <person name="Parker M."/>
            <person name="Probert I."/>
            <person name="Quesneville H."/>
            <person name="Raines C."/>
            <person name="Rensing S.A."/>
            <person name="Riano-Pachon D.M."/>
            <person name="Richier S."/>
            <person name="Rokitta S."/>
            <person name="Shiraiwa Y."/>
            <person name="Soanes D.M."/>
            <person name="van der Giezen M."/>
            <person name="Wahlund T.M."/>
            <person name="Williams B."/>
            <person name="Wilson W."/>
            <person name="Wolfe G."/>
            <person name="Wurch L.L."/>
        </authorList>
    </citation>
    <scope>NUCLEOTIDE SEQUENCE</scope>
</reference>
<dbReference type="PANTHER" id="PTHR46082">
    <property type="entry name" value="ATP/GTP-BINDING PROTEIN-RELATED"/>
    <property type="match status" value="1"/>
</dbReference>
<evidence type="ECO:0000256" key="1">
    <source>
        <dbReference type="ARBA" id="ARBA00022723"/>
    </source>
</evidence>
<dbReference type="Pfam" id="PF12906">
    <property type="entry name" value="RINGv"/>
    <property type="match status" value="1"/>
</dbReference>
<dbReference type="SMART" id="SM00744">
    <property type="entry name" value="RINGv"/>
    <property type="match status" value="1"/>
</dbReference>
<dbReference type="SUPFAM" id="SSF48452">
    <property type="entry name" value="TPR-like"/>
    <property type="match status" value="1"/>
</dbReference>
<keyword evidence="1" id="KW-0479">Metal-binding</keyword>
<dbReference type="eggNOG" id="KOG1840">
    <property type="taxonomic scope" value="Eukaryota"/>
</dbReference>
<evidence type="ECO:0000259" key="4">
    <source>
        <dbReference type="PROSITE" id="PS51292"/>
    </source>
</evidence>
<dbReference type="InterPro" id="IPR011990">
    <property type="entry name" value="TPR-like_helical_dom_sf"/>
</dbReference>
<evidence type="ECO:0000256" key="2">
    <source>
        <dbReference type="ARBA" id="ARBA00022771"/>
    </source>
</evidence>
<proteinExistence type="predicted"/>
<dbReference type="Proteomes" id="UP000013827">
    <property type="component" value="Unassembled WGS sequence"/>
</dbReference>
<reference evidence="5" key="2">
    <citation type="submission" date="2024-10" db="UniProtKB">
        <authorList>
            <consortium name="EnsemblProtists"/>
        </authorList>
    </citation>
    <scope>IDENTIFICATION</scope>
</reference>
<feature type="domain" description="RING-CH-type" evidence="4">
    <location>
        <begin position="67"/>
        <end position="132"/>
    </location>
</feature>
<dbReference type="Gene3D" id="3.30.40.10">
    <property type="entry name" value="Zinc/RING finger domain, C3HC4 (zinc finger)"/>
    <property type="match status" value="1"/>
</dbReference>
<dbReference type="HOGENOM" id="CLU_710663_0_0_1"/>
<evidence type="ECO:0000313" key="5">
    <source>
        <dbReference type="EnsemblProtists" id="EOD36868"/>
    </source>
</evidence>
<dbReference type="GeneID" id="17282138"/>
<dbReference type="PROSITE" id="PS51292">
    <property type="entry name" value="ZF_RING_CH"/>
    <property type="match status" value="1"/>
</dbReference>
<name>A0A0D3KM83_EMIH1</name>
<keyword evidence="3" id="KW-0862">Zinc</keyword>
<keyword evidence="6" id="KW-1185">Reference proteome</keyword>
<dbReference type="AlphaFoldDB" id="A0A0D3KM83"/>
<dbReference type="Pfam" id="PF13374">
    <property type="entry name" value="TPR_10"/>
    <property type="match status" value="2"/>
</dbReference>
<sequence length="389" mass="42145">MSDALPAAEAPVAGELVSLHSLNRQELNGQRAIVTGRLGGNMRLPVQLIGTGANLSVRLHNVTRTTGESADVPICRICFEPAAPHCPLSQPCSCRGTSAWAHRECLTRWRRSSVNIDAAIECGQCKQRYRDQLSIELIAEAARAQRDNFGSISLSNALEMAREFADQGHYAEAEALYRHGLRSLPTAAHGGVDERVTDMACDATNNLAMAMLEGGDLGGALPLLRRTLEVSRGSLGDRHPSTLTSVNNLGRATPLGKLVLKKGGELEEAEQLYREALAARRDVLGASHEDTLNSTFNLAGLLKAWRAKGDIAGAEPLYREVLQVLRSTVGSRHPHALNAMQGLSTLLFQLGREEEAKVLCREALGIARDVVGVYHPLYQVLANNPWGMR</sequence>
<protein>
    <recommendedName>
        <fullName evidence="4">RING-CH-type domain-containing protein</fullName>
    </recommendedName>
</protein>
<accession>A0A0D3KM83</accession>
<dbReference type="OMA" id="RICFEPA"/>
<dbReference type="GO" id="GO:0008270">
    <property type="term" value="F:zinc ion binding"/>
    <property type="evidence" value="ECO:0007669"/>
    <property type="project" value="UniProtKB-KW"/>
</dbReference>
<dbReference type="InterPro" id="IPR011016">
    <property type="entry name" value="Znf_RING-CH"/>
</dbReference>
<keyword evidence="2" id="KW-0863">Zinc-finger</keyword>
<dbReference type="InterPro" id="IPR013083">
    <property type="entry name" value="Znf_RING/FYVE/PHD"/>
</dbReference>
<dbReference type="CDD" id="cd16495">
    <property type="entry name" value="RING_CH-C4HC3_MARCH"/>
    <property type="match status" value="1"/>
</dbReference>
<dbReference type="STRING" id="2903.R1DMR4"/>
<dbReference type="Pfam" id="PF13424">
    <property type="entry name" value="TPR_12"/>
    <property type="match status" value="1"/>
</dbReference>
<evidence type="ECO:0000313" key="6">
    <source>
        <dbReference type="Proteomes" id="UP000013827"/>
    </source>
</evidence>
<dbReference type="Gene3D" id="1.25.40.10">
    <property type="entry name" value="Tetratricopeptide repeat domain"/>
    <property type="match status" value="2"/>
</dbReference>
<dbReference type="EnsemblProtists" id="EOD36868">
    <property type="protein sequence ID" value="EOD36868"/>
    <property type="gene ID" value="EMIHUDRAFT_420879"/>
</dbReference>
<evidence type="ECO:0000256" key="3">
    <source>
        <dbReference type="ARBA" id="ARBA00022833"/>
    </source>
</evidence>
<dbReference type="InterPro" id="IPR053137">
    <property type="entry name" value="NLR-like"/>
</dbReference>
<dbReference type="KEGG" id="ehx:EMIHUDRAFT_420879"/>
<dbReference type="SUPFAM" id="SSF57850">
    <property type="entry name" value="RING/U-box"/>
    <property type="match status" value="1"/>
</dbReference>
<dbReference type="PANTHER" id="PTHR46082:SF6">
    <property type="entry name" value="AAA+ ATPASE DOMAIN-CONTAINING PROTEIN-RELATED"/>
    <property type="match status" value="1"/>
</dbReference>
<organism evidence="5 6">
    <name type="scientific">Emiliania huxleyi (strain CCMP1516)</name>
    <dbReference type="NCBI Taxonomy" id="280463"/>
    <lineage>
        <taxon>Eukaryota</taxon>
        <taxon>Haptista</taxon>
        <taxon>Haptophyta</taxon>
        <taxon>Prymnesiophyceae</taxon>
        <taxon>Isochrysidales</taxon>
        <taxon>Noelaerhabdaceae</taxon>
        <taxon>Emiliania</taxon>
    </lineage>
</organism>
<dbReference type="PaxDb" id="2903-EOD36868"/>
<dbReference type="RefSeq" id="XP_005789297.1">
    <property type="nucleotide sequence ID" value="XM_005789240.1"/>
</dbReference>